<evidence type="ECO:0000259" key="5">
    <source>
        <dbReference type="Pfam" id="PF19439"/>
    </source>
</evidence>
<dbReference type="PANTHER" id="PTHR21481:SF0">
    <property type="entry name" value="PROTEIN CLEC16A"/>
    <property type="match status" value="1"/>
</dbReference>
<dbReference type="InterPro" id="IPR045820">
    <property type="entry name" value="CLEC16A/TT9_C"/>
</dbReference>
<dbReference type="Pfam" id="PF09758">
    <property type="entry name" value="FPL"/>
    <property type="match status" value="1"/>
</dbReference>
<dbReference type="AlphaFoldDB" id="A0A836FKA4"/>
<proteinExistence type="inferred from homology"/>
<feature type="non-terminal residue" evidence="6">
    <location>
        <position position="1"/>
    </location>
</feature>
<feature type="region of interest" description="Disordered" evidence="3">
    <location>
        <begin position="272"/>
        <end position="296"/>
    </location>
</feature>
<evidence type="ECO:0000256" key="3">
    <source>
        <dbReference type="SAM" id="MobiDB-lite"/>
    </source>
</evidence>
<dbReference type="InterPro" id="IPR019155">
    <property type="entry name" value="CLEC16A/TT9_N"/>
</dbReference>
<evidence type="ECO:0000259" key="4">
    <source>
        <dbReference type="Pfam" id="PF09758"/>
    </source>
</evidence>
<dbReference type="GO" id="GO:0005770">
    <property type="term" value="C:late endosome"/>
    <property type="evidence" value="ECO:0007669"/>
    <property type="project" value="TreeGrafter"/>
</dbReference>
<keyword evidence="7" id="KW-1185">Reference proteome</keyword>
<comment type="similarity">
    <text evidence="1">Belongs to the CLEC16A/gop-1 family.</text>
</comment>
<dbReference type="Proteomes" id="UP000670152">
    <property type="component" value="Unassembled WGS sequence"/>
</dbReference>
<feature type="domain" description="CLEC16A/TT9 C-terminal" evidence="5">
    <location>
        <begin position="316"/>
        <end position="981"/>
    </location>
</feature>
<dbReference type="GO" id="GO:0016197">
    <property type="term" value="P:endosomal transport"/>
    <property type="evidence" value="ECO:0007669"/>
    <property type="project" value="TreeGrafter"/>
</dbReference>
<dbReference type="InterPro" id="IPR039272">
    <property type="entry name" value="CLEC16A/TT9"/>
</dbReference>
<evidence type="ECO:0000256" key="1">
    <source>
        <dbReference type="ARBA" id="ARBA00006441"/>
    </source>
</evidence>
<dbReference type="GO" id="GO:0005794">
    <property type="term" value="C:Golgi apparatus"/>
    <property type="evidence" value="ECO:0007669"/>
    <property type="project" value="TreeGrafter"/>
</dbReference>
<evidence type="ECO:0000256" key="2">
    <source>
        <dbReference type="ARBA" id="ARBA00023006"/>
    </source>
</evidence>
<evidence type="ECO:0000313" key="6">
    <source>
        <dbReference type="EMBL" id="KAG5336730.1"/>
    </source>
</evidence>
<dbReference type="EMBL" id="JAANIB010003750">
    <property type="protein sequence ID" value="KAG5336730.1"/>
    <property type="molecule type" value="Genomic_DNA"/>
</dbReference>
<feature type="non-terminal residue" evidence="6">
    <location>
        <position position="1058"/>
    </location>
</feature>
<keyword evidence="2" id="KW-0072">Autophagy</keyword>
<reference evidence="6 7" key="1">
    <citation type="submission" date="2020-02" db="EMBL/GenBank/DDBJ databases">
        <title>Relaxed selection underlies rapid genomic changes in the transitions from sociality to social parasitism in ants.</title>
        <authorList>
            <person name="Bi X."/>
        </authorList>
    </citation>
    <scope>NUCLEOTIDE SEQUENCE [LARGE SCALE GENOMIC DNA]</scope>
    <source>
        <strain evidence="6">BGI-DK2014b</strain>
        <tissue evidence="6">Whole body</tissue>
    </source>
</reference>
<evidence type="ECO:0000313" key="7">
    <source>
        <dbReference type="Proteomes" id="UP000670152"/>
    </source>
</evidence>
<feature type="compositionally biased region" description="Polar residues" evidence="3">
    <location>
        <begin position="1019"/>
        <end position="1029"/>
    </location>
</feature>
<accession>A0A836FKA4</accession>
<feature type="region of interest" description="Disordered" evidence="3">
    <location>
        <begin position="1014"/>
        <end position="1058"/>
    </location>
</feature>
<dbReference type="Pfam" id="PF19439">
    <property type="entry name" value="CLEC16A_C"/>
    <property type="match status" value="1"/>
</dbReference>
<comment type="caution">
    <text evidence="6">The sequence shown here is derived from an EMBL/GenBank/DDBJ whole genome shotgun (WGS) entry which is preliminary data.</text>
</comment>
<feature type="compositionally biased region" description="Low complexity" evidence="3">
    <location>
        <begin position="272"/>
        <end position="291"/>
    </location>
</feature>
<feature type="domain" description="FPL" evidence="4">
    <location>
        <begin position="49"/>
        <end position="196"/>
    </location>
</feature>
<dbReference type="GO" id="GO:1901096">
    <property type="term" value="P:regulation of autophagosome maturation"/>
    <property type="evidence" value="ECO:0007669"/>
    <property type="project" value="TreeGrafter"/>
</dbReference>
<dbReference type="PANTHER" id="PTHR21481">
    <property type="entry name" value="PROTEIN CLEC16A"/>
    <property type="match status" value="1"/>
</dbReference>
<protein>
    <submittedName>
        <fullName evidence="6">CL16A protein</fullName>
    </submittedName>
</protein>
<name>A0A836FKA4_9HYME</name>
<dbReference type="OrthoDB" id="294052at2759"/>
<organism evidence="6 7">
    <name type="scientific">Acromyrmex heyeri</name>
    <dbReference type="NCBI Taxonomy" id="230685"/>
    <lineage>
        <taxon>Eukaryota</taxon>
        <taxon>Metazoa</taxon>
        <taxon>Ecdysozoa</taxon>
        <taxon>Arthropoda</taxon>
        <taxon>Hexapoda</taxon>
        <taxon>Insecta</taxon>
        <taxon>Pterygota</taxon>
        <taxon>Neoptera</taxon>
        <taxon>Endopterygota</taxon>
        <taxon>Hymenoptera</taxon>
        <taxon>Apocrita</taxon>
        <taxon>Aculeata</taxon>
        <taxon>Formicoidea</taxon>
        <taxon>Formicidae</taxon>
        <taxon>Myrmicinae</taxon>
        <taxon>Acromyrmex</taxon>
    </lineage>
</organism>
<gene>
    <name evidence="6" type="primary">Clec16a</name>
    <name evidence="6" type="ORF">G6Z77_0011172</name>
</gene>
<sequence>MFRSRSWFGGGLWKPKNPHSPEHLKYLYNVLSKNQTVSENNRGLLVETLRSIAEILIWGDQNDSSVFDFFLEKNMLSFFLRIMKQKCGSYVCVQLLQTLNILFENIRNETSLYYLLSNNHVNSIIVHKFDFSDEEVMAYYISFLKTLSLKLNAHTIHFFYNEHTNDFPLYTEAIKFFNHSEGMVRIAVRTLTLNVYRVEDASMLAFIRDRTAAPYFSNLVWFIGDHIIELDTCVRNDADTSTPPPAAMAEGFKSGMHLWNIYSPGNNNMYPAAQPFSPSSSHSPLAPANSPEPQREALDLANSGNRQKKIQLVHRMRFLFQLLVDPSVHRHLEEIPLYVYSLMKYKNTCQTQDERKHVSVVVALFLLSQVFLIVSHEPLVHTLATVMLMSDLETIQVGTNSVLEKFGDIISNKSVTFSLPKETLKKSWEILNEIRSTSKELQARESNIRNIKEVVKNAIDELQEFHHPSTSFDDASTPINTPVLTNTSLNISNSSEEDLEEIKHELNVTDEEKEQRLALESPLPHQSQNNVFESLTKKPFLETITNSLLCTENDYAALFALCLLYALANNQGISPKILDIMLSPFHNNTSTKNSYNELLMDRLIHIITLSCQTNSKVRLVTLELTIKLLTQLTVSEGQCLLRESHLAVIEAAKEQSTSLLKNFYKSEDIFLDMFEDEYSEIQKRPLNVEWLMMDSNILLPPTGTPMTGIEFSKRLPCGEVERARRAIRVFFLIRELFLILNMEVETQLPLTNPANCVQVNNVLDLNNSDLIACTVVWKDGQKIRRFLVIDVVQLILVEPDISKLGWGVAKLVGFLQDIDVTGDKDDSRCLYLTIYKPLSNSTGNRIPLLSAKFIFDDHIRCMAAKQRLTKGRIKARQKKMNQIARLLDIPTSISHCSTPPNYALRSLRHERIIGRGQRLQRDQARPMFMVNKVPGFAAQMRRENIKPVLSSNSKRDDASSNEKIHENSLRSRDASGSPKMPRPRSEEIPLEDMCIRKASLTSNGLNVTHICPERRDSQGACSNNESSSVIRKHSEETSFTSSQRQESKPRRKGQVETV</sequence>
<feature type="region of interest" description="Disordered" evidence="3">
    <location>
        <begin position="941"/>
        <end position="991"/>
    </location>
</feature>
<feature type="compositionally biased region" description="Basic and acidic residues" evidence="3">
    <location>
        <begin position="953"/>
        <end position="973"/>
    </location>
</feature>
<dbReference type="GO" id="GO:0007034">
    <property type="term" value="P:vacuolar transport"/>
    <property type="evidence" value="ECO:0007669"/>
    <property type="project" value="TreeGrafter"/>
</dbReference>
<dbReference type="GO" id="GO:0006914">
    <property type="term" value="P:autophagy"/>
    <property type="evidence" value="ECO:0007669"/>
    <property type="project" value="UniProtKB-KW"/>
</dbReference>